<comment type="caution">
    <text evidence="4">The sequence shown here is derived from an EMBL/GenBank/DDBJ whole genome shotgun (WGS) entry which is preliminary data.</text>
</comment>
<dbReference type="NCBIfam" id="TIGR00254">
    <property type="entry name" value="GGDEF"/>
    <property type="match status" value="1"/>
</dbReference>
<protein>
    <submittedName>
        <fullName evidence="4">HD domain-containing protein</fullName>
    </submittedName>
</protein>
<evidence type="ECO:0000259" key="3">
    <source>
        <dbReference type="PROSITE" id="PS51832"/>
    </source>
</evidence>
<proteinExistence type="predicted"/>
<dbReference type="PROSITE" id="PS50112">
    <property type="entry name" value="PAS"/>
    <property type="match status" value="1"/>
</dbReference>
<feature type="domain" description="GGDEF" evidence="2">
    <location>
        <begin position="143"/>
        <end position="272"/>
    </location>
</feature>
<dbReference type="Gene3D" id="1.10.3210.10">
    <property type="entry name" value="Hypothetical protein af1432"/>
    <property type="match status" value="1"/>
</dbReference>
<sequence length="630" mass="69524">MSPSVPHATVHPFDRVEDIIFSLDANQRLTFVNVFALKAWGKERHELLGHTYEDALPTKAMPEILTAFRHVLDTQQRTELEVFGPRHQGWIGIIVYPDDGGGLIVHIRRLPRSAGNTTSTDFDALTGCLTRTAFMQAQRTLNFPHVLAVVDLNLLKSVNTLRGHSGGDAHIRGVAHALREAIPTEALICRWGGDEFVILTPGQDQKALQNLLDDTNRALPGPALNVAAFTAGMTVWETETAYERAFAIADEHLQLCKERLTEGTPGEREADSLVTFSQELEALQDPDDLIKHALNRLMGMFDFDQAAYATIDGNEAFFSHQVQIKGVPVAQPALNVRMALAATGLIDTAHRTRTTAWSTDYPSISNSMPIMVEQGVKSAIATPVFSQGQVIAAIVVRAVNRWQTITPQMRKIMELTALRLEHALELRRAVGEVRSTLEAGMLTLGIVLEARDFETSGHTHRVATMAEQLGKDLGLNTTDLHHLRQGAYLHDLGKLCVPDEILRKPGRLTPQEWSVMQSHVVKGHELATRIDGLTVETLQVIRSHHEHWDGGGYPDGLVGTDIPLNARLFAVCDVYDALISERPYKHAWSREDALAEIGGQAGRQFDPEIARAFLGLMQRSRDHGAPLGDG</sequence>
<dbReference type="CDD" id="cd00130">
    <property type="entry name" value="PAS"/>
    <property type="match status" value="1"/>
</dbReference>
<dbReference type="InterPro" id="IPR052020">
    <property type="entry name" value="Cyclic_di-GMP/3'3'-cGAMP_PDE"/>
</dbReference>
<dbReference type="SMART" id="SM00471">
    <property type="entry name" value="HDc"/>
    <property type="match status" value="1"/>
</dbReference>
<dbReference type="NCBIfam" id="TIGR00277">
    <property type="entry name" value="HDIG"/>
    <property type="match status" value="1"/>
</dbReference>
<organism evidence="4 5">
    <name type="scientific">Deinococcus arenicola</name>
    <dbReference type="NCBI Taxonomy" id="2994950"/>
    <lineage>
        <taxon>Bacteria</taxon>
        <taxon>Thermotogati</taxon>
        <taxon>Deinococcota</taxon>
        <taxon>Deinococci</taxon>
        <taxon>Deinococcales</taxon>
        <taxon>Deinococcaceae</taxon>
        <taxon>Deinococcus</taxon>
    </lineage>
</organism>
<dbReference type="PROSITE" id="PS50887">
    <property type="entry name" value="GGDEF"/>
    <property type="match status" value="1"/>
</dbReference>
<dbReference type="Gene3D" id="3.30.450.40">
    <property type="match status" value="1"/>
</dbReference>
<dbReference type="Pfam" id="PF00990">
    <property type="entry name" value="GGDEF"/>
    <property type="match status" value="1"/>
</dbReference>
<dbReference type="InterPro" id="IPR003607">
    <property type="entry name" value="HD/PDEase_dom"/>
</dbReference>
<dbReference type="Pfam" id="PF01590">
    <property type="entry name" value="GAF"/>
    <property type="match status" value="1"/>
</dbReference>
<dbReference type="SUPFAM" id="SSF55785">
    <property type="entry name" value="PYP-like sensor domain (PAS domain)"/>
    <property type="match status" value="1"/>
</dbReference>
<dbReference type="SUPFAM" id="SSF55781">
    <property type="entry name" value="GAF domain-like"/>
    <property type="match status" value="1"/>
</dbReference>
<dbReference type="Proteomes" id="UP001276150">
    <property type="component" value="Unassembled WGS sequence"/>
</dbReference>
<dbReference type="EMBL" id="JAPMIV010000043">
    <property type="protein sequence ID" value="MDV6376014.1"/>
    <property type="molecule type" value="Genomic_DNA"/>
</dbReference>
<evidence type="ECO:0000313" key="4">
    <source>
        <dbReference type="EMBL" id="MDV6376014.1"/>
    </source>
</evidence>
<dbReference type="InterPro" id="IPR000014">
    <property type="entry name" value="PAS"/>
</dbReference>
<dbReference type="Pfam" id="PF13487">
    <property type="entry name" value="HD_5"/>
    <property type="match status" value="1"/>
</dbReference>
<feature type="domain" description="HD-GYP" evidence="3">
    <location>
        <begin position="433"/>
        <end position="629"/>
    </location>
</feature>
<dbReference type="InterPro" id="IPR013656">
    <property type="entry name" value="PAS_4"/>
</dbReference>
<dbReference type="Pfam" id="PF08448">
    <property type="entry name" value="PAS_4"/>
    <property type="match status" value="1"/>
</dbReference>
<dbReference type="Gene3D" id="3.30.450.20">
    <property type="entry name" value="PAS domain"/>
    <property type="match status" value="1"/>
</dbReference>
<dbReference type="InterPro" id="IPR003018">
    <property type="entry name" value="GAF"/>
</dbReference>
<keyword evidence="5" id="KW-1185">Reference proteome</keyword>
<dbReference type="Gene3D" id="3.30.70.270">
    <property type="match status" value="1"/>
</dbReference>
<gene>
    <name evidence="4" type="ORF">ORD21_15555</name>
</gene>
<name>A0ABU4DUA1_9DEIO</name>
<dbReference type="InterPro" id="IPR029016">
    <property type="entry name" value="GAF-like_dom_sf"/>
</dbReference>
<dbReference type="InterPro" id="IPR029787">
    <property type="entry name" value="Nucleotide_cyclase"/>
</dbReference>
<feature type="domain" description="PAS" evidence="1">
    <location>
        <begin position="13"/>
        <end position="75"/>
    </location>
</feature>
<dbReference type="PROSITE" id="PS51832">
    <property type="entry name" value="HD_GYP"/>
    <property type="match status" value="1"/>
</dbReference>
<accession>A0ABU4DUA1</accession>
<dbReference type="SUPFAM" id="SSF55073">
    <property type="entry name" value="Nucleotide cyclase"/>
    <property type="match status" value="1"/>
</dbReference>
<dbReference type="InterPro" id="IPR000160">
    <property type="entry name" value="GGDEF_dom"/>
</dbReference>
<dbReference type="PANTHER" id="PTHR45228">
    <property type="entry name" value="CYCLIC DI-GMP PHOSPHODIESTERASE TM_0186-RELATED"/>
    <property type="match status" value="1"/>
</dbReference>
<dbReference type="SMART" id="SM00267">
    <property type="entry name" value="GGDEF"/>
    <property type="match status" value="1"/>
</dbReference>
<dbReference type="InterPro" id="IPR037522">
    <property type="entry name" value="HD_GYP_dom"/>
</dbReference>
<evidence type="ECO:0000313" key="5">
    <source>
        <dbReference type="Proteomes" id="UP001276150"/>
    </source>
</evidence>
<reference evidence="4 5" key="1">
    <citation type="submission" date="2022-11" db="EMBL/GenBank/DDBJ databases">
        <title>Deinococcus ZS9-10, Low Temperature and Draught-tolerating, UV-resistant Bacteria from Continental Antarctica.</title>
        <authorList>
            <person name="Cheng L."/>
        </authorList>
    </citation>
    <scope>NUCLEOTIDE SEQUENCE [LARGE SCALE GENOMIC DNA]</scope>
    <source>
        <strain evidence="4 5">ZS9-10</strain>
    </source>
</reference>
<dbReference type="InterPro" id="IPR035965">
    <property type="entry name" value="PAS-like_dom_sf"/>
</dbReference>
<dbReference type="InterPro" id="IPR006675">
    <property type="entry name" value="HDIG_dom"/>
</dbReference>
<evidence type="ECO:0000259" key="1">
    <source>
        <dbReference type="PROSITE" id="PS50112"/>
    </source>
</evidence>
<dbReference type="InterPro" id="IPR043128">
    <property type="entry name" value="Rev_trsase/Diguanyl_cyclase"/>
</dbReference>
<dbReference type="CDD" id="cd00077">
    <property type="entry name" value="HDc"/>
    <property type="match status" value="1"/>
</dbReference>
<dbReference type="RefSeq" id="WP_317641364.1">
    <property type="nucleotide sequence ID" value="NZ_JAPMIV010000043.1"/>
</dbReference>
<evidence type="ECO:0000259" key="2">
    <source>
        <dbReference type="PROSITE" id="PS50887"/>
    </source>
</evidence>
<dbReference type="SUPFAM" id="SSF109604">
    <property type="entry name" value="HD-domain/PDEase-like"/>
    <property type="match status" value="1"/>
</dbReference>
<dbReference type="CDD" id="cd01949">
    <property type="entry name" value="GGDEF"/>
    <property type="match status" value="1"/>
</dbReference>